<feature type="region of interest" description="Disordered" evidence="2">
    <location>
        <begin position="276"/>
        <end position="299"/>
    </location>
</feature>
<dbReference type="AlphaFoldDB" id="A0A1H3CTC0"/>
<dbReference type="Pfam" id="PF11382">
    <property type="entry name" value="MctB"/>
    <property type="match status" value="1"/>
</dbReference>
<dbReference type="InterPro" id="IPR021522">
    <property type="entry name" value="MctB"/>
</dbReference>
<accession>A0A1H3CTC0</accession>
<dbReference type="Proteomes" id="UP000198828">
    <property type="component" value="Unassembled WGS sequence"/>
</dbReference>
<dbReference type="GO" id="GO:0055070">
    <property type="term" value="P:copper ion homeostasis"/>
    <property type="evidence" value="ECO:0007669"/>
    <property type="project" value="InterPro"/>
</dbReference>
<keyword evidence="3" id="KW-1133">Transmembrane helix</keyword>
<evidence type="ECO:0000256" key="3">
    <source>
        <dbReference type="SAM" id="Phobius"/>
    </source>
</evidence>
<proteinExistence type="predicted"/>
<gene>
    <name evidence="4" type="ORF">SAMN05660923_02543</name>
</gene>
<keyword evidence="3" id="KW-0812">Transmembrane</keyword>
<protein>
    <submittedName>
        <fullName evidence="4">Copper transport outer membrane protein, MctB</fullName>
    </submittedName>
</protein>
<evidence type="ECO:0000256" key="1">
    <source>
        <dbReference type="SAM" id="Coils"/>
    </source>
</evidence>
<sequence length="299" mass="33597">MIPNMKFYVISIVAIFAALGIGIYIGFTLDAQSIIVEQKEDIAAKLEERFDFLSEENKQLKASIEYVEKERDMYKYFIDSTYEQIVKGKLHGVNVAIIETKSDYMYSGVGQILETAGANIVNITTITDRMTSEELLLGEIYKELDIPLFNNQLIANSIIELTNSILKGEETKLVSKLIEKGFIDVVGLINKPVDYLIIAGGSAREEKDRLNMIDKVIIDTAKSMNKQIIGIEKENSNFSYIEAYKRFRISTVDNVNTNVGKVSLVLAMEGRPGHYGVKPTAEELTPKSSLPPIEYSKER</sequence>
<feature type="coiled-coil region" evidence="1">
    <location>
        <begin position="36"/>
        <end position="70"/>
    </location>
</feature>
<keyword evidence="1" id="KW-0175">Coiled coil</keyword>
<keyword evidence="3" id="KW-0472">Membrane</keyword>
<reference evidence="4 5" key="1">
    <citation type="submission" date="2016-10" db="EMBL/GenBank/DDBJ databases">
        <authorList>
            <person name="de Groot N.N."/>
        </authorList>
    </citation>
    <scope>NUCLEOTIDE SEQUENCE [LARGE SCALE GENOMIC DNA]</scope>
    <source>
        <strain evidence="4 5">DSM 23310</strain>
    </source>
</reference>
<dbReference type="OrthoDB" id="2382049at2"/>
<organism evidence="4 5">
    <name type="scientific">Tepidimicrobium xylanilyticum</name>
    <dbReference type="NCBI Taxonomy" id="1123352"/>
    <lineage>
        <taxon>Bacteria</taxon>
        <taxon>Bacillati</taxon>
        <taxon>Bacillota</taxon>
        <taxon>Tissierellia</taxon>
        <taxon>Tissierellales</taxon>
        <taxon>Tepidimicrobiaceae</taxon>
        <taxon>Tepidimicrobium</taxon>
    </lineage>
</organism>
<dbReference type="EMBL" id="FNNG01000013">
    <property type="protein sequence ID" value="SDX57300.1"/>
    <property type="molecule type" value="Genomic_DNA"/>
</dbReference>
<keyword evidence="5" id="KW-1185">Reference proteome</keyword>
<evidence type="ECO:0000256" key="2">
    <source>
        <dbReference type="SAM" id="MobiDB-lite"/>
    </source>
</evidence>
<evidence type="ECO:0000313" key="5">
    <source>
        <dbReference type="Proteomes" id="UP000198828"/>
    </source>
</evidence>
<evidence type="ECO:0000313" key="4">
    <source>
        <dbReference type="EMBL" id="SDX57300.1"/>
    </source>
</evidence>
<dbReference type="GO" id="GO:0016020">
    <property type="term" value="C:membrane"/>
    <property type="evidence" value="ECO:0007669"/>
    <property type="project" value="InterPro"/>
</dbReference>
<feature type="transmembrane region" description="Helical" evidence="3">
    <location>
        <begin position="7"/>
        <end position="27"/>
    </location>
</feature>
<name>A0A1H3CTC0_9FIRM</name>
<dbReference type="RefSeq" id="WP_093754271.1">
    <property type="nucleotide sequence ID" value="NZ_BSYN01000009.1"/>
</dbReference>